<organism evidence="2 3">
    <name type="scientific">Echinicola rosea</name>
    <dbReference type="NCBI Taxonomy" id="1807691"/>
    <lineage>
        <taxon>Bacteria</taxon>
        <taxon>Pseudomonadati</taxon>
        <taxon>Bacteroidota</taxon>
        <taxon>Cytophagia</taxon>
        <taxon>Cytophagales</taxon>
        <taxon>Cyclobacteriaceae</taxon>
        <taxon>Echinicola</taxon>
    </lineage>
</organism>
<feature type="chain" id="PRO_5046852542" evidence="1">
    <location>
        <begin position="20"/>
        <end position="89"/>
    </location>
</feature>
<evidence type="ECO:0000256" key="1">
    <source>
        <dbReference type="SAM" id="SignalP"/>
    </source>
</evidence>
<feature type="signal peptide" evidence="1">
    <location>
        <begin position="1"/>
        <end position="19"/>
    </location>
</feature>
<gene>
    <name evidence="2" type="ORF">GCM10011339_34560</name>
</gene>
<accession>A0ABQ1V7T1</accession>
<keyword evidence="3" id="KW-1185">Reference proteome</keyword>
<proteinExistence type="predicted"/>
<dbReference type="Proteomes" id="UP000647339">
    <property type="component" value="Unassembled WGS sequence"/>
</dbReference>
<keyword evidence="1" id="KW-0732">Signal</keyword>
<dbReference type="EMBL" id="BMIU01000020">
    <property type="protein sequence ID" value="GGF43139.1"/>
    <property type="molecule type" value="Genomic_DNA"/>
</dbReference>
<protein>
    <submittedName>
        <fullName evidence="2">Uncharacterized protein</fullName>
    </submittedName>
</protein>
<dbReference type="RefSeq" id="WP_015268157.1">
    <property type="nucleotide sequence ID" value="NZ_BMIU01000020.1"/>
</dbReference>
<reference evidence="3" key="1">
    <citation type="journal article" date="2019" name="Int. J. Syst. Evol. Microbiol.">
        <title>The Global Catalogue of Microorganisms (GCM) 10K type strain sequencing project: providing services to taxonomists for standard genome sequencing and annotation.</title>
        <authorList>
            <consortium name="The Broad Institute Genomics Platform"/>
            <consortium name="The Broad Institute Genome Sequencing Center for Infectious Disease"/>
            <person name="Wu L."/>
            <person name="Ma J."/>
        </authorList>
    </citation>
    <scope>NUCLEOTIDE SEQUENCE [LARGE SCALE GENOMIC DNA]</scope>
    <source>
        <strain evidence="3">CGMCC 1.15407</strain>
    </source>
</reference>
<comment type="caution">
    <text evidence="2">The sequence shown here is derived from an EMBL/GenBank/DDBJ whole genome shotgun (WGS) entry which is preliminary data.</text>
</comment>
<evidence type="ECO:0000313" key="3">
    <source>
        <dbReference type="Proteomes" id="UP000647339"/>
    </source>
</evidence>
<name>A0ABQ1V7T1_9BACT</name>
<evidence type="ECO:0000313" key="2">
    <source>
        <dbReference type="EMBL" id="GGF43139.1"/>
    </source>
</evidence>
<sequence>MKKLINNIPLLAFVLTAMTALTINLSAEDVQGTKEALNPNTHTWEDITNQELGVDYNCDTEVDTDCTREMDELGQEVPDSRVEGEFKPI</sequence>